<comment type="caution">
    <text evidence="1">The sequence shown here is derived from an EMBL/GenBank/DDBJ whole genome shotgun (WGS) entry which is preliminary data.</text>
</comment>
<name>A0AAV7I5C6_COTGL</name>
<evidence type="ECO:0000313" key="2">
    <source>
        <dbReference type="Proteomes" id="UP000826195"/>
    </source>
</evidence>
<sequence length="165" mass="18912">MWARRTKQGVENEKIHSVLSRQEGSPMRFYARIREEATLRAEIGVRARALDNSRVCTPENCPAQKIFAKKLNKDPVDIIIRYNSVGTSNPLKPELIVFFLAGCPVVFNRSRCVIIIMILYRLARTRLAAYPGMMNKKILRRSKGSKPRTTYVDKAEPNRSIGIEY</sequence>
<organism evidence="1 2">
    <name type="scientific">Cotesia glomerata</name>
    <name type="common">Lepidopteran parasitic wasp</name>
    <name type="synonym">Apanteles glomeratus</name>
    <dbReference type="NCBI Taxonomy" id="32391"/>
    <lineage>
        <taxon>Eukaryota</taxon>
        <taxon>Metazoa</taxon>
        <taxon>Ecdysozoa</taxon>
        <taxon>Arthropoda</taxon>
        <taxon>Hexapoda</taxon>
        <taxon>Insecta</taxon>
        <taxon>Pterygota</taxon>
        <taxon>Neoptera</taxon>
        <taxon>Endopterygota</taxon>
        <taxon>Hymenoptera</taxon>
        <taxon>Apocrita</taxon>
        <taxon>Ichneumonoidea</taxon>
        <taxon>Braconidae</taxon>
        <taxon>Microgastrinae</taxon>
        <taxon>Cotesia</taxon>
    </lineage>
</organism>
<proteinExistence type="predicted"/>
<keyword evidence="2" id="KW-1185">Reference proteome</keyword>
<evidence type="ECO:0000313" key="1">
    <source>
        <dbReference type="EMBL" id="KAH0546007.1"/>
    </source>
</evidence>
<gene>
    <name evidence="1" type="ORF">KQX54_005662</name>
</gene>
<reference evidence="1 2" key="1">
    <citation type="journal article" date="2021" name="J. Hered.">
        <title>A chromosome-level genome assembly of the parasitoid wasp, Cotesia glomerata (Hymenoptera: Braconidae).</title>
        <authorList>
            <person name="Pinto B.J."/>
            <person name="Weis J.J."/>
            <person name="Gamble T."/>
            <person name="Ode P.J."/>
            <person name="Paul R."/>
            <person name="Zaspel J.M."/>
        </authorList>
    </citation>
    <scope>NUCLEOTIDE SEQUENCE [LARGE SCALE GENOMIC DNA]</scope>
    <source>
        <strain evidence="1">CgM1</strain>
    </source>
</reference>
<dbReference type="EMBL" id="JAHXZJ010002237">
    <property type="protein sequence ID" value="KAH0546007.1"/>
    <property type="molecule type" value="Genomic_DNA"/>
</dbReference>
<protein>
    <submittedName>
        <fullName evidence="1">Uncharacterized protein</fullName>
    </submittedName>
</protein>
<dbReference type="AlphaFoldDB" id="A0AAV7I5C6"/>
<accession>A0AAV7I5C6</accession>
<dbReference type="Proteomes" id="UP000826195">
    <property type="component" value="Unassembled WGS sequence"/>
</dbReference>